<dbReference type="Proteomes" id="UP000760480">
    <property type="component" value="Unassembled WGS sequence"/>
</dbReference>
<protein>
    <submittedName>
        <fullName evidence="2">Uma2 family endonuclease</fullName>
    </submittedName>
</protein>
<keyword evidence="2" id="KW-0378">Hydrolase</keyword>
<evidence type="ECO:0000313" key="2">
    <source>
        <dbReference type="EMBL" id="NMQ17823.1"/>
    </source>
</evidence>
<name>A0ABX1TI23_9GAMM</name>
<sequence>MAATVQFPRHKLAVVDFQRLGAAGILTESDRVELIDGELMDMAPINSLHADYVDRLAQILTIQNYGDYRVRVQNPVQLDENSEVVPDLALVVNRGYRDAHPTAGDVLLLIEIANSTLAYDRELKIPLYARHGIPEVWLLDATEGRMDCYREPVLGNYRESRTAEPDETLTLERLPEIRVHLAALWR</sequence>
<comment type="caution">
    <text evidence="2">The sequence shown here is derived from an EMBL/GenBank/DDBJ whole genome shotgun (WGS) entry which is preliminary data.</text>
</comment>
<dbReference type="InterPro" id="IPR011335">
    <property type="entry name" value="Restrct_endonuc-II-like"/>
</dbReference>
<organism evidence="2 3">
    <name type="scientific">Candidatus Competibacter phosphatis</name>
    <dbReference type="NCBI Taxonomy" id="221280"/>
    <lineage>
        <taxon>Bacteria</taxon>
        <taxon>Pseudomonadati</taxon>
        <taxon>Pseudomonadota</taxon>
        <taxon>Gammaproteobacteria</taxon>
        <taxon>Candidatus Competibacteraceae</taxon>
        <taxon>Candidatus Competibacter</taxon>
    </lineage>
</organism>
<keyword evidence="3" id="KW-1185">Reference proteome</keyword>
<keyword evidence="2" id="KW-0540">Nuclease</keyword>
<dbReference type="PANTHER" id="PTHR35400:SF1">
    <property type="entry name" value="SLR1083 PROTEIN"/>
    <property type="match status" value="1"/>
</dbReference>
<dbReference type="InterPro" id="IPR012296">
    <property type="entry name" value="Nuclease_put_TT1808"/>
</dbReference>
<dbReference type="CDD" id="cd06260">
    <property type="entry name" value="DUF820-like"/>
    <property type="match status" value="1"/>
</dbReference>
<reference evidence="2 3" key="1">
    <citation type="submission" date="2019-03" db="EMBL/GenBank/DDBJ databases">
        <title>Metabolic reconstructions from genomes of highly enriched 'Candidatus Accumulibacter' and 'Candidatus Competibacter' bioreactor populations.</title>
        <authorList>
            <person name="Annavajhala M.K."/>
            <person name="Welles L."/>
            <person name="Abbas B."/>
            <person name="Sorokin D."/>
            <person name="Park H."/>
            <person name="Van Loosdrecht M."/>
            <person name="Chandran K."/>
        </authorList>
    </citation>
    <scope>NUCLEOTIDE SEQUENCE [LARGE SCALE GENOMIC DNA]</scope>
    <source>
        <strain evidence="2 3">SBR_G</strain>
    </source>
</reference>
<dbReference type="PANTHER" id="PTHR35400">
    <property type="entry name" value="SLR1083 PROTEIN"/>
    <property type="match status" value="1"/>
</dbReference>
<dbReference type="Gene3D" id="3.90.1570.10">
    <property type="entry name" value="tt1808, chain A"/>
    <property type="match status" value="1"/>
</dbReference>
<dbReference type="EMBL" id="SPMZ01000002">
    <property type="protein sequence ID" value="NMQ17823.1"/>
    <property type="molecule type" value="Genomic_DNA"/>
</dbReference>
<proteinExistence type="predicted"/>
<feature type="domain" description="Putative restriction endonuclease" evidence="1">
    <location>
        <begin position="17"/>
        <end position="178"/>
    </location>
</feature>
<evidence type="ECO:0000259" key="1">
    <source>
        <dbReference type="Pfam" id="PF05685"/>
    </source>
</evidence>
<dbReference type="Pfam" id="PF05685">
    <property type="entry name" value="Uma2"/>
    <property type="match status" value="1"/>
</dbReference>
<keyword evidence="2" id="KW-0255">Endonuclease</keyword>
<evidence type="ECO:0000313" key="3">
    <source>
        <dbReference type="Proteomes" id="UP000760480"/>
    </source>
</evidence>
<dbReference type="GO" id="GO:0004519">
    <property type="term" value="F:endonuclease activity"/>
    <property type="evidence" value="ECO:0007669"/>
    <property type="project" value="UniProtKB-KW"/>
</dbReference>
<gene>
    <name evidence="2" type="ORF">E4P82_00555</name>
</gene>
<dbReference type="RefSeq" id="WP_169247076.1">
    <property type="nucleotide sequence ID" value="NZ_SPMZ01000002.1"/>
</dbReference>
<accession>A0ABX1TI23</accession>
<dbReference type="SUPFAM" id="SSF52980">
    <property type="entry name" value="Restriction endonuclease-like"/>
    <property type="match status" value="1"/>
</dbReference>
<dbReference type="InterPro" id="IPR008538">
    <property type="entry name" value="Uma2"/>
</dbReference>